<dbReference type="InterPro" id="IPR001279">
    <property type="entry name" value="Metallo-B-lactamas"/>
</dbReference>
<gene>
    <name evidence="3" type="ORF">HRJ53_17350</name>
</gene>
<comment type="caution">
    <text evidence="3">The sequence shown here is derived from an EMBL/GenBank/DDBJ whole genome shotgun (WGS) entry which is preliminary data.</text>
</comment>
<feature type="domain" description="Metallo-beta-lactamase" evidence="2">
    <location>
        <begin position="46"/>
        <end position="244"/>
    </location>
</feature>
<evidence type="ECO:0000256" key="1">
    <source>
        <dbReference type="ARBA" id="ARBA00005250"/>
    </source>
</evidence>
<dbReference type="AlphaFoldDB" id="A0A7V8NSK0"/>
<organism evidence="3 4">
    <name type="scientific">Candidatus Acidiferrum panamense</name>
    <dbReference type="NCBI Taxonomy" id="2741543"/>
    <lineage>
        <taxon>Bacteria</taxon>
        <taxon>Pseudomonadati</taxon>
        <taxon>Acidobacteriota</taxon>
        <taxon>Terriglobia</taxon>
        <taxon>Candidatus Acidiferrales</taxon>
        <taxon>Candidatus Acidiferrum</taxon>
    </lineage>
</organism>
<dbReference type="SUPFAM" id="SSF56281">
    <property type="entry name" value="Metallo-hydrolase/oxidoreductase"/>
    <property type="match status" value="1"/>
</dbReference>
<sequence>MRLAWGPCLLAAVGICALSQDESTGRRAEIEVLHVKANVYLIAGAGANITVQAGDQAVVLVDSGPAEFSDDVREAIRKISTKPIGYIINTTVDRDHTGGNEALARDGFFMLTSANQQRQTASIVGHVNLLNRLNATDGKQRAATAGNWPTDTYDGPDWKLYANDEPLLLEHPAAAHTDSDTVVFFRRSDVISAGDLFDMTKYPVIDRKRGGSLEGILKTLNHISLDLAVPKENEEAGTYIIPGHGRICDRYDVAIYRDMLTIIRD</sequence>
<dbReference type="EMBL" id="JACDQQ010001663">
    <property type="protein sequence ID" value="MBA0086749.1"/>
    <property type="molecule type" value="Genomic_DNA"/>
</dbReference>
<keyword evidence="4" id="KW-1185">Reference proteome</keyword>
<evidence type="ECO:0000313" key="3">
    <source>
        <dbReference type="EMBL" id="MBA0086749.1"/>
    </source>
</evidence>
<accession>A0A7V8NSK0</accession>
<dbReference type="Proteomes" id="UP000567293">
    <property type="component" value="Unassembled WGS sequence"/>
</dbReference>
<dbReference type="GO" id="GO:0017001">
    <property type="term" value="P:antibiotic catabolic process"/>
    <property type="evidence" value="ECO:0007669"/>
    <property type="project" value="UniProtKB-ARBA"/>
</dbReference>
<dbReference type="InterPro" id="IPR050855">
    <property type="entry name" value="NDM-1-like"/>
</dbReference>
<feature type="non-terminal residue" evidence="3">
    <location>
        <position position="265"/>
    </location>
</feature>
<comment type="similarity">
    <text evidence="1">Belongs to the metallo-beta-lactamase superfamily. Class-B beta-lactamase family.</text>
</comment>
<dbReference type="PANTHER" id="PTHR42951:SF4">
    <property type="entry name" value="ACYL-COENZYME A THIOESTERASE MBLAC2"/>
    <property type="match status" value="1"/>
</dbReference>
<reference evidence="3" key="1">
    <citation type="submission" date="2020-06" db="EMBL/GenBank/DDBJ databases">
        <title>Legume-microbial interactions unlock mineral nutrients during tropical forest succession.</title>
        <authorList>
            <person name="Epihov D.Z."/>
        </authorList>
    </citation>
    <scope>NUCLEOTIDE SEQUENCE [LARGE SCALE GENOMIC DNA]</scope>
    <source>
        <strain evidence="3">Pan2503</strain>
    </source>
</reference>
<dbReference type="SMART" id="SM00849">
    <property type="entry name" value="Lactamase_B"/>
    <property type="match status" value="1"/>
</dbReference>
<dbReference type="PANTHER" id="PTHR42951">
    <property type="entry name" value="METALLO-BETA-LACTAMASE DOMAIN-CONTAINING"/>
    <property type="match status" value="1"/>
</dbReference>
<evidence type="ECO:0000313" key="4">
    <source>
        <dbReference type="Proteomes" id="UP000567293"/>
    </source>
</evidence>
<evidence type="ECO:0000259" key="2">
    <source>
        <dbReference type="SMART" id="SM00849"/>
    </source>
</evidence>
<dbReference type="Gene3D" id="3.60.15.10">
    <property type="entry name" value="Ribonuclease Z/Hydroxyacylglutathione hydrolase-like"/>
    <property type="match status" value="1"/>
</dbReference>
<dbReference type="Pfam" id="PF00753">
    <property type="entry name" value="Lactamase_B"/>
    <property type="match status" value="1"/>
</dbReference>
<dbReference type="GO" id="GO:0016787">
    <property type="term" value="F:hydrolase activity"/>
    <property type="evidence" value="ECO:0007669"/>
    <property type="project" value="UniProtKB-KW"/>
</dbReference>
<protein>
    <submittedName>
        <fullName evidence="3">MBL fold metallo-hydrolase</fullName>
    </submittedName>
</protein>
<dbReference type="InterPro" id="IPR036866">
    <property type="entry name" value="RibonucZ/Hydroxyglut_hydro"/>
</dbReference>
<proteinExistence type="inferred from homology"/>
<name>A0A7V8NSK0_9BACT</name>